<dbReference type="GO" id="GO:0003677">
    <property type="term" value="F:DNA binding"/>
    <property type="evidence" value="ECO:0007669"/>
    <property type="project" value="UniProtKB-KW"/>
</dbReference>
<gene>
    <name evidence="7" type="primary">cynR_2</name>
    <name evidence="7" type="ORF">PS712_00430</name>
</gene>
<dbReference type="PANTHER" id="PTHR30293:SF0">
    <property type="entry name" value="NITROGEN ASSIMILATION REGULATORY PROTEIN NAC"/>
    <property type="match status" value="1"/>
</dbReference>
<dbReference type="Gene3D" id="3.40.190.290">
    <property type="match status" value="1"/>
</dbReference>
<dbReference type="Pfam" id="PF00126">
    <property type="entry name" value="HTH_1"/>
    <property type="match status" value="1"/>
</dbReference>
<comment type="similarity">
    <text evidence="1">Belongs to the LysR transcriptional regulatory family.</text>
</comment>
<evidence type="ECO:0000313" key="7">
    <source>
        <dbReference type="EMBL" id="VVN71341.1"/>
    </source>
</evidence>
<dbReference type="GO" id="GO:0003700">
    <property type="term" value="F:DNA-binding transcription factor activity"/>
    <property type="evidence" value="ECO:0007669"/>
    <property type="project" value="InterPro"/>
</dbReference>
<evidence type="ECO:0000259" key="6">
    <source>
        <dbReference type="PROSITE" id="PS50931"/>
    </source>
</evidence>
<dbReference type="PROSITE" id="PS50931">
    <property type="entry name" value="HTH_LYSR"/>
    <property type="match status" value="1"/>
</dbReference>
<dbReference type="InterPro" id="IPR000847">
    <property type="entry name" value="LysR_HTH_N"/>
</dbReference>
<keyword evidence="2" id="KW-0805">Transcription regulation</keyword>
<dbReference type="SUPFAM" id="SSF46785">
    <property type="entry name" value="Winged helix' DNA-binding domain"/>
    <property type="match status" value="1"/>
</dbReference>
<accession>A0A5E7A4J9</accession>
<keyword evidence="4" id="KW-0010">Activator</keyword>
<dbReference type="Gene3D" id="1.10.10.10">
    <property type="entry name" value="Winged helix-like DNA-binding domain superfamily/Winged helix DNA-binding domain"/>
    <property type="match status" value="1"/>
</dbReference>
<dbReference type="InterPro" id="IPR005119">
    <property type="entry name" value="LysR_subst-bd"/>
</dbReference>
<sequence>MEIRQLKYFVAVADAGSLSAAARKVLIAQSALSKQMSALEAELGVTLFHRGNSGIAINEAGKVFYEYALGILKQMRDAKAAVLPGHGVLTGSIVVALPQSVSPIVALPLLQAVGRTYPQVELQLNEELTGNLVDQLIRGSVDIALFTPTGLPAEVSFTPLIEEDLYLIHRANDPEAPLPGEVTLTQGVARPLVFPSKAHSHSTRAIVDQALEQQKRLPAAVAMEVNSVYILKSAVEAGIGPTIMPLNLVLREVAEGRLVAHPFAPPGVFRTLGICTCGTRPASNLRTLIAQLITQVVHDMCRSGEWPSTRLLPPP</sequence>
<dbReference type="Proteomes" id="UP000326018">
    <property type="component" value="Unassembled WGS sequence"/>
</dbReference>
<dbReference type="AlphaFoldDB" id="A0A5E7A4J9"/>
<dbReference type="SUPFAM" id="SSF53850">
    <property type="entry name" value="Periplasmic binding protein-like II"/>
    <property type="match status" value="1"/>
</dbReference>
<evidence type="ECO:0000256" key="2">
    <source>
        <dbReference type="ARBA" id="ARBA00023015"/>
    </source>
</evidence>
<evidence type="ECO:0000256" key="3">
    <source>
        <dbReference type="ARBA" id="ARBA00023125"/>
    </source>
</evidence>
<protein>
    <submittedName>
        <fullName evidence="7">HTH-type transcriptional regulator CynR</fullName>
    </submittedName>
</protein>
<organism evidence="7 8">
    <name type="scientific">Pseudomonas fluorescens</name>
    <dbReference type="NCBI Taxonomy" id="294"/>
    <lineage>
        <taxon>Bacteria</taxon>
        <taxon>Pseudomonadati</taxon>
        <taxon>Pseudomonadota</taxon>
        <taxon>Gammaproteobacteria</taxon>
        <taxon>Pseudomonadales</taxon>
        <taxon>Pseudomonadaceae</taxon>
        <taxon>Pseudomonas</taxon>
    </lineage>
</organism>
<dbReference type="InterPro" id="IPR036390">
    <property type="entry name" value="WH_DNA-bd_sf"/>
</dbReference>
<dbReference type="EMBL" id="CABVIB010000002">
    <property type="protein sequence ID" value="VVN71341.1"/>
    <property type="molecule type" value="Genomic_DNA"/>
</dbReference>
<keyword evidence="5" id="KW-0804">Transcription</keyword>
<proteinExistence type="inferred from homology"/>
<evidence type="ECO:0000256" key="5">
    <source>
        <dbReference type="ARBA" id="ARBA00023163"/>
    </source>
</evidence>
<evidence type="ECO:0000256" key="4">
    <source>
        <dbReference type="ARBA" id="ARBA00023159"/>
    </source>
</evidence>
<dbReference type="PRINTS" id="PR00039">
    <property type="entry name" value="HTHLYSR"/>
</dbReference>
<dbReference type="GO" id="GO:2000142">
    <property type="term" value="P:regulation of DNA-templated transcription initiation"/>
    <property type="evidence" value="ECO:0007669"/>
    <property type="project" value="TreeGrafter"/>
</dbReference>
<evidence type="ECO:0000313" key="8">
    <source>
        <dbReference type="Proteomes" id="UP000326018"/>
    </source>
</evidence>
<dbReference type="PANTHER" id="PTHR30293">
    <property type="entry name" value="TRANSCRIPTIONAL REGULATORY PROTEIN NAC-RELATED"/>
    <property type="match status" value="1"/>
</dbReference>
<dbReference type="InterPro" id="IPR036388">
    <property type="entry name" value="WH-like_DNA-bd_sf"/>
</dbReference>
<dbReference type="FunFam" id="1.10.10.10:FF:000001">
    <property type="entry name" value="LysR family transcriptional regulator"/>
    <property type="match status" value="1"/>
</dbReference>
<reference evidence="7 8" key="1">
    <citation type="submission" date="2019-09" db="EMBL/GenBank/DDBJ databases">
        <authorList>
            <person name="Chandra G."/>
            <person name="Truman W A."/>
        </authorList>
    </citation>
    <scope>NUCLEOTIDE SEQUENCE [LARGE SCALE GENOMIC DNA]</scope>
    <source>
        <strain evidence="7">PS712</strain>
    </source>
</reference>
<dbReference type="OrthoDB" id="8479357at2"/>
<keyword evidence="3" id="KW-0238">DNA-binding</keyword>
<evidence type="ECO:0000256" key="1">
    <source>
        <dbReference type="ARBA" id="ARBA00009437"/>
    </source>
</evidence>
<feature type="domain" description="HTH lysR-type" evidence="6">
    <location>
        <begin position="1"/>
        <end position="58"/>
    </location>
</feature>
<name>A0A5E7A4J9_PSEFL</name>
<dbReference type="RefSeq" id="WP_150700742.1">
    <property type="nucleotide sequence ID" value="NZ_CABVIB010000002.1"/>
</dbReference>
<dbReference type="Pfam" id="PF03466">
    <property type="entry name" value="LysR_substrate"/>
    <property type="match status" value="1"/>
</dbReference>